<dbReference type="Pfam" id="PF12724">
    <property type="entry name" value="Flavodoxin_5"/>
    <property type="match status" value="1"/>
</dbReference>
<gene>
    <name evidence="2" type="ORF">ATC1_13936</name>
</gene>
<organism evidence="2">
    <name type="scientific">Flexilinea flocculi</name>
    <dbReference type="NCBI Taxonomy" id="1678840"/>
    <lineage>
        <taxon>Bacteria</taxon>
        <taxon>Bacillati</taxon>
        <taxon>Chloroflexota</taxon>
        <taxon>Anaerolineae</taxon>
        <taxon>Anaerolineales</taxon>
        <taxon>Anaerolineaceae</taxon>
        <taxon>Flexilinea</taxon>
    </lineage>
</organism>
<dbReference type="STRING" id="1678840.ATC1_13936"/>
<protein>
    <submittedName>
        <fullName evidence="2">Protoporphyrinogen IX oxidase, menaquinone-dependent</fullName>
    </submittedName>
</protein>
<dbReference type="InterPro" id="IPR026816">
    <property type="entry name" value="Flavodoxin_dom"/>
</dbReference>
<dbReference type="AlphaFoldDB" id="A0A0S7BKZ1"/>
<dbReference type="InterPro" id="IPR029039">
    <property type="entry name" value="Flavoprotein-like_sf"/>
</dbReference>
<dbReference type="PANTHER" id="PTHR38030">
    <property type="entry name" value="PROTOPORPHYRINOGEN IX DEHYDROGENASE [MENAQUINONE]"/>
    <property type="match status" value="1"/>
</dbReference>
<evidence type="ECO:0000313" key="2">
    <source>
        <dbReference type="EMBL" id="GAP40954.1"/>
    </source>
</evidence>
<dbReference type="Gene3D" id="3.40.50.360">
    <property type="match status" value="1"/>
</dbReference>
<evidence type="ECO:0000313" key="3">
    <source>
        <dbReference type="Proteomes" id="UP000053370"/>
    </source>
</evidence>
<dbReference type="EMBL" id="DF968181">
    <property type="protein sequence ID" value="GAP40954.1"/>
    <property type="molecule type" value="Genomic_DNA"/>
</dbReference>
<dbReference type="OrthoDB" id="9795729at2"/>
<accession>A0A0S7BKZ1</accession>
<sequence>MAKSITRRQSIIYAAAGSLATAAVLGGLNEKSFCQSSEAAYPKPAMLPNPESPTVLVAYGTRAGSTMEIAAAIALALENRNFKIHLCPVQEAAGPKEYSYIVIGSAIRMGSPLPEVVQYIEKHQTEFAGRPLACFAVHLTNEQDDAISRQKRSAYLDPIRKLLNLNHEGYFTGVYNPAKLPFLEVLMGKLMKSPVGDFRDWNAIRAWGESIFLQESASVLNSRFVTAES</sequence>
<proteinExistence type="predicted"/>
<feature type="domain" description="Flavodoxin" evidence="1">
    <location>
        <begin position="56"/>
        <end position="192"/>
    </location>
</feature>
<name>A0A0S7BKZ1_9CHLR</name>
<keyword evidence="3" id="KW-1185">Reference proteome</keyword>
<dbReference type="GO" id="GO:0006783">
    <property type="term" value="P:heme biosynthetic process"/>
    <property type="evidence" value="ECO:0007669"/>
    <property type="project" value="TreeGrafter"/>
</dbReference>
<reference evidence="2" key="1">
    <citation type="journal article" date="2015" name="Genome Announc.">
        <title>Draft Genome Sequence of Anaerolineae Strain TC1, a Novel Isolate from a Methanogenic Wastewater Treatment System.</title>
        <authorList>
            <person name="Matsuura N."/>
            <person name="Tourlousse D.M."/>
            <person name="Sun L."/>
            <person name="Toyonaga M."/>
            <person name="Kuroda K."/>
            <person name="Ohashi A."/>
            <person name="Cruz R."/>
            <person name="Yamaguchi T."/>
            <person name="Sekiguchi Y."/>
        </authorList>
    </citation>
    <scope>NUCLEOTIDE SEQUENCE [LARGE SCALE GENOMIC DNA]</scope>
    <source>
        <strain evidence="2">TC1</strain>
    </source>
</reference>
<dbReference type="InterPro" id="IPR052200">
    <property type="entry name" value="Protoporphyrinogen_IX_DH"/>
</dbReference>
<dbReference type="PANTHER" id="PTHR38030:SF2">
    <property type="entry name" value="PROTOPORPHYRINOGEN IX DEHYDROGENASE [QUINONE]"/>
    <property type="match status" value="1"/>
</dbReference>
<dbReference type="RefSeq" id="WP_062281197.1">
    <property type="nucleotide sequence ID" value="NZ_DF968181.1"/>
</dbReference>
<dbReference type="GO" id="GO:0010181">
    <property type="term" value="F:FMN binding"/>
    <property type="evidence" value="ECO:0007669"/>
    <property type="project" value="TreeGrafter"/>
</dbReference>
<evidence type="ECO:0000259" key="1">
    <source>
        <dbReference type="Pfam" id="PF12724"/>
    </source>
</evidence>
<dbReference type="Proteomes" id="UP000053370">
    <property type="component" value="Unassembled WGS sequence"/>
</dbReference>
<dbReference type="SUPFAM" id="SSF52218">
    <property type="entry name" value="Flavoproteins"/>
    <property type="match status" value="1"/>
</dbReference>
<dbReference type="GO" id="GO:0070819">
    <property type="term" value="F:menaquinone-dependent protoporphyrinogen oxidase activity"/>
    <property type="evidence" value="ECO:0007669"/>
    <property type="project" value="TreeGrafter"/>
</dbReference>